<dbReference type="Pfam" id="PF02654">
    <property type="entry name" value="CobS"/>
    <property type="match status" value="1"/>
</dbReference>
<keyword evidence="2" id="KW-1185">Reference proteome</keyword>
<accession>A0A4Z1CAU0</accession>
<keyword evidence="1" id="KW-0808">Transferase</keyword>
<sequence>GAAALATVLVGLSVVAVSRRACRLLGGQTGDVLGASALLAECAALVGLALMT</sequence>
<dbReference type="GO" id="GO:0008818">
    <property type="term" value="F:cobalamin 5'-phosphate synthase activity"/>
    <property type="evidence" value="ECO:0007669"/>
    <property type="project" value="InterPro"/>
</dbReference>
<gene>
    <name evidence="1" type="ORF">E4L95_21525</name>
</gene>
<dbReference type="GO" id="GO:0051073">
    <property type="term" value="F:adenosylcobinamide-GDP ribazoletransferase activity"/>
    <property type="evidence" value="ECO:0007669"/>
    <property type="project" value="InterPro"/>
</dbReference>
<evidence type="ECO:0000313" key="2">
    <source>
        <dbReference type="Proteomes" id="UP000297972"/>
    </source>
</evidence>
<proteinExistence type="predicted"/>
<reference evidence="1 2" key="1">
    <citation type="submission" date="2019-03" db="EMBL/GenBank/DDBJ databases">
        <authorList>
            <person name="Li J."/>
        </authorList>
    </citation>
    <scope>NUCLEOTIDE SEQUENCE [LARGE SCALE GENOMIC DNA]</scope>
    <source>
        <strain evidence="1 2">3058</strain>
    </source>
</reference>
<name>A0A4Z1CAU0_9RHOB</name>
<dbReference type="EMBL" id="SRPG01000407">
    <property type="protein sequence ID" value="TGN40973.1"/>
    <property type="molecule type" value="Genomic_DNA"/>
</dbReference>
<dbReference type="InterPro" id="IPR003805">
    <property type="entry name" value="CobS"/>
</dbReference>
<dbReference type="AlphaFoldDB" id="A0A4Z1CAU0"/>
<dbReference type="Proteomes" id="UP000297972">
    <property type="component" value="Unassembled WGS sequence"/>
</dbReference>
<organism evidence="1 2">
    <name type="scientific">Paracoccus liaowanqingii</name>
    <dbReference type="NCBI Taxonomy" id="2560053"/>
    <lineage>
        <taxon>Bacteria</taxon>
        <taxon>Pseudomonadati</taxon>
        <taxon>Pseudomonadota</taxon>
        <taxon>Alphaproteobacteria</taxon>
        <taxon>Rhodobacterales</taxon>
        <taxon>Paracoccaceae</taxon>
        <taxon>Paracoccus</taxon>
    </lineage>
</organism>
<protein>
    <submittedName>
        <fullName evidence="1">Adenosylcobinamide-GDP ribazoletransferase</fullName>
    </submittedName>
</protein>
<evidence type="ECO:0000313" key="1">
    <source>
        <dbReference type="EMBL" id="TGN40973.1"/>
    </source>
</evidence>
<dbReference type="GO" id="GO:0009236">
    <property type="term" value="P:cobalamin biosynthetic process"/>
    <property type="evidence" value="ECO:0007669"/>
    <property type="project" value="UniProtKB-UniPathway"/>
</dbReference>
<comment type="caution">
    <text evidence="1">The sequence shown here is derived from an EMBL/GenBank/DDBJ whole genome shotgun (WGS) entry which is preliminary data.</text>
</comment>
<feature type="non-terminal residue" evidence="1">
    <location>
        <position position="1"/>
    </location>
</feature>
<dbReference type="UniPathway" id="UPA00148">
    <property type="reaction ID" value="UER00238"/>
</dbReference>